<feature type="compositionally biased region" description="Basic and acidic residues" evidence="1">
    <location>
        <begin position="1"/>
        <end position="13"/>
    </location>
</feature>
<name>A0A2H1L0V7_9MICO</name>
<dbReference type="Pfam" id="PF13238">
    <property type="entry name" value="AAA_18"/>
    <property type="match status" value="1"/>
</dbReference>
<dbReference type="AlphaFoldDB" id="A0A2H1L0V7"/>
<evidence type="ECO:0000256" key="1">
    <source>
        <dbReference type="SAM" id="MobiDB-lite"/>
    </source>
</evidence>
<dbReference type="EMBL" id="FXZM01000001">
    <property type="protein sequence ID" value="SMY10502.1"/>
    <property type="molecule type" value="Genomic_DNA"/>
</dbReference>
<dbReference type="InterPro" id="IPR027417">
    <property type="entry name" value="P-loop_NTPase"/>
</dbReference>
<dbReference type="Gene3D" id="3.40.50.300">
    <property type="entry name" value="P-loop containing nucleotide triphosphate hydrolases"/>
    <property type="match status" value="1"/>
</dbReference>
<accession>A0A2H1L0V7</accession>
<keyword evidence="3" id="KW-1185">Reference proteome</keyword>
<dbReference type="Proteomes" id="UP000234462">
    <property type="component" value="Unassembled WGS sequence"/>
</dbReference>
<organism evidence="2 3">
    <name type="scientific">Brevibacterium jeotgali</name>
    <dbReference type="NCBI Taxonomy" id="1262550"/>
    <lineage>
        <taxon>Bacteria</taxon>
        <taxon>Bacillati</taxon>
        <taxon>Actinomycetota</taxon>
        <taxon>Actinomycetes</taxon>
        <taxon>Micrococcales</taxon>
        <taxon>Brevibacteriaceae</taxon>
        <taxon>Brevibacterium</taxon>
    </lineage>
</organism>
<evidence type="ECO:0000313" key="3">
    <source>
        <dbReference type="Proteomes" id="UP000234462"/>
    </source>
</evidence>
<dbReference type="RefSeq" id="WP_144573801.1">
    <property type="nucleotide sequence ID" value="NZ_FXZM01000001.1"/>
</dbReference>
<proteinExistence type="predicted"/>
<dbReference type="SUPFAM" id="SSF52540">
    <property type="entry name" value="P-loop containing nucleoside triphosphate hydrolases"/>
    <property type="match status" value="1"/>
</dbReference>
<gene>
    <name evidence="2" type="ORF">BJEO58_00069</name>
</gene>
<feature type="region of interest" description="Disordered" evidence="1">
    <location>
        <begin position="1"/>
        <end position="22"/>
    </location>
</feature>
<dbReference type="OrthoDB" id="3237545at2"/>
<sequence>MTRADPRPERPEDADLSTGMDPQVGRLVLVDGTSGAGKTTLAESLARADAARLVHMDDLYAGWDGLAHATATLERILTERARGGHPQWRRWDWHASDWNAEDSVAPGAPLVVEGCGSVTGVTARLAQRVLWLDGPEPVRRARILARDGDDSWWDGWRRQEAMHRIRHRPDLLATEHRDPSLDCPPT</sequence>
<protein>
    <submittedName>
        <fullName evidence="2">AAA domain-containing protein</fullName>
    </submittedName>
</protein>
<evidence type="ECO:0000313" key="2">
    <source>
        <dbReference type="EMBL" id="SMY10502.1"/>
    </source>
</evidence>
<reference evidence="3" key="1">
    <citation type="submission" date="2017-03" db="EMBL/GenBank/DDBJ databases">
        <authorList>
            <person name="Monnet C."/>
        </authorList>
    </citation>
    <scope>NUCLEOTIDE SEQUENCE [LARGE SCALE GENOMIC DNA]</scope>
    <source>
        <strain evidence="3">SJ5-8</strain>
    </source>
</reference>